<evidence type="ECO:0000313" key="2">
    <source>
        <dbReference type="Proteomes" id="UP000789702"/>
    </source>
</evidence>
<comment type="caution">
    <text evidence="1">The sequence shown here is derived from an EMBL/GenBank/DDBJ whole genome shotgun (WGS) entry which is preliminary data.</text>
</comment>
<gene>
    <name evidence="1" type="ORF">DHETER_LOCUS15127</name>
</gene>
<dbReference type="Proteomes" id="UP000789702">
    <property type="component" value="Unassembled WGS sequence"/>
</dbReference>
<keyword evidence="2" id="KW-1185">Reference proteome</keyword>
<accession>A0ACA9QMS5</accession>
<name>A0ACA9QMS5_9GLOM</name>
<feature type="non-terminal residue" evidence="1">
    <location>
        <position position="1"/>
    </location>
</feature>
<proteinExistence type="predicted"/>
<reference evidence="1" key="1">
    <citation type="submission" date="2021-06" db="EMBL/GenBank/DDBJ databases">
        <authorList>
            <person name="Kallberg Y."/>
            <person name="Tangrot J."/>
            <person name="Rosling A."/>
        </authorList>
    </citation>
    <scope>NUCLEOTIDE SEQUENCE</scope>
    <source>
        <strain evidence="1">IL203A</strain>
    </source>
</reference>
<organism evidence="1 2">
    <name type="scientific">Dentiscutata heterogama</name>
    <dbReference type="NCBI Taxonomy" id="1316150"/>
    <lineage>
        <taxon>Eukaryota</taxon>
        <taxon>Fungi</taxon>
        <taxon>Fungi incertae sedis</taxon>
        <taxon>Mucoromycota</taxon>
        <taxon>Glomeromycotina</taxon>
        <taxon>Glomeromycetes</taxon>
        <taxon>Diversisporales</taxon>
        <taxon>Gigasporaceae</taxon>
        <taxon>Dentiscutata</taxon>
    </lineage>
</organism>
<sequence>ADRDYTLDKRSQPTDFSAAREALNRAKLKVEEMLELVSNNGSC</sequence>
<evidence type="ECO:0000313" key="1">
    <source>
        <dbReference type="EMBL" id="CAG8758898.1"/>
    </source>
</evidence>
<dbReference type="EMBL" id="CAJVPU010050200">
    <property type="protein sequence ID" value="CAG8758898.1"/>
    <property type="molecule type" value="Genomic_DNA"/>
</dbReference>
<protein>
    <submittedName>
        <fullName evidence="1">14103_t:CDS:1</fullName>
    </submittedName>
</protein>